<dbReference type="EMBL" id="JBEXAE010000004">
    <property type="protein sequence ID" value="MET6991123.1"/>
    <property type="molecule type" value="Genomic_DNA"/>
</dbReference>
<proteinExistence type="predicted"/>
<keyword evidence="1" id="KW-0472">Membrane</keyword>
<dbReference type="Proteomes" id="UP001549799">
    <property type="component" value="Unassembled WGS sequence"/>
</dbReference>
<evidence type="ECO:0008006" key="4">
    <source>
        <dbReference type="Google" id="ProtNLM"/>
    </source>
</evidence>
<comment type="caution">
    <text evidence="2">The sequence shown here is derived from an EMBL/GenBank/DDBJ whole genome shotgun (WGS) entry which is preliminary data.</text>
</comment>
<protein>
    <recommendedName>
        <fullName evidence="4">MotA/TolQ/ExbB proton channel domain-containing protein</fullName>
    </recommendedName>
</protein>
<accession>A0ABV2SVE5</accession>
<evidence type="ECO:0000313" key="2">
    <source>
        <dbReference type="EMBL" id="MET6991123.1"/>
    </source>
</evidence>
<organism evidence="2 3">
    <name type="scientific">Sediminicola arcticus</name>
    <dbReference type="NCBI Taxonomy" id="1574308"/>
    <lineage>
        <taxon>Bacteria</taxon>
        <taxon>Pseudomonadati</taxon>
        <taxon>Bacteroidota</taxon>
        <taxon>Flavobacteriia</taxon>
        <taxon>Flavobacteriales</taxon>
        <taxon>Flavobacteriaceae</taxon>
        <taxon>Sediminicola</taxon>
    </lineage>
</organism>
<keyword evidence="1" id="KW-0812">Transmembrane</keyword>
<gene>
    <name evidence="2" type="ORF">ABXZ36_10750</name>
</gene>
<evidence type="ECO:0000313" key="3">
    <source>
        <dbReference type="Proteomes" id="UP001549799"/>
    </source>
</evidence>
<reference evidence="2 3" key="1">
    <citation type="submission" date="2024-07" db="EMBL/GenBank/DDBJ databases">
        <title>The genome sequence of type strain Sediminicola arcticus GDMCC 1.2805.</title>
        <authorList>
            <person name="Liu Y."/>
        </authorList>
    </citation>
    <scope>NUCLEOTIDE SEQUENCE [LARGE SCALE GENOMIC DNA]</scope>
    <source>
        <strain evidence="2 3">GDMCC 1.2805</strain>
    </source>
</reference>
<dbReference type="RefSeq" id="WP_354615537.1">
    <property type="nucleotide sequence ID" value="NZ_JBEXAE010000004.1"/>
</dbReference>
<feature type="transmembrane region" description="Helical" evidence="1">
    <location>
        <begin position="93"/>
        <end position="117"/>
    </location>
</feature>
<keyword evidence="3" id="KW-1185">Reference proteome</keyword>
<feature type="transmembrane region" description="Helical" evidence="1">
    <location>
        <begin position="59"/>
        <end position="81"/>
    </location>
</feature>
<keyword evidence="1" id="KW-1133">Transmembrane helix</keyword>
<feature type="transmembrane region" description="Helical" evidence="1">
    <location>
        <begin position="12"/>
        <end position="39"/>
    </location>
</feature>
<evidence type="ECO:0000256" key="1">
    <source>
        <dbReference type="SAM" id="Phobius"/>
    </source>
</evidence>
<name>A0ABV2SVE5_9FLAO</name>
<sequence>MNNIHHNLSTFRILFLVKGIFTLCFSIFFIIYACIGIIIRNTDEWSQEADSFPFNPGLIFIVIGVIGFLISMVMGILTIMTSKYLKEEKNYNFIFVMAILNCLTGVLGILLGVFTLIELTKPEVKQLFFKA</sequence>